<dbReference type="KEGG" id="ami:Amir_2490"/>
<name>C6WL75_ACTMD</name>
<dbReference type="EMBL" id="CP001630">
    <property type="protein sequence ID" value="ACU36428.1"/>
    <property type="molecule type" value="Genomic_DNA"/>
</dbReference>
<dbReference type="SUPFAM" id="SSF55729">
    <property type="entry name" value="Acyl-CoA N-acyltransferases (Nat)"/>
    <property type="match status" value="1"/>
</dbReference>
<proteinExistence type="predicted"/>
<accession>C6WL75</accession>
<sequence>MIGTTVEATGLDAGELGAVLAEALHDSPLAEHYEPDGARRREVLELKFGAVVADWLTEPALPAVRAWLTPCRSAAAVWTHADYRPEPVEELETARWGADQIGPFGAARYERAVALAEEREPEVPHHRLRALATVPHRRRSGLASVVLEPGLRWCDEGLVPAYLWTAGDEVLPFYRMHGFDVLWTQPVAGGLRLHGLWREPVAGGVVEGRIPRSRGRSPES</sequence>
<dbReference type="OrthoDB" id="7057833at2"/>
<reference evidence="1 2" key="1">
    <citation type="journal article" date="2009" name="Stand. Genomic Sci.">
        <title>Complete genome sequence of Actinosynnema mirum type strain (101).</title>
        <authorList>
            <person name="Land M."/>
            <person name="Lapidus A."/>
            <person name="Mayilraj S."/>
            <person name="Chen F."/>
            <person name="Copeland A."/>
            <person name="Del Rio T.G."/>
            <person name="Nolan M."/>
            <person name="Lucas S."/>
            <person name="Tice H."/>
            <person name="Cheng J.F."/>
            <person name="Chertkov O."/>
            <person name="Bruce D."/>
            <person name="Goodwin L."/>
            <person name="Pitluck S."/>
            <person name="Rohde M."/>
            <person name="Goker M."/>
            <person name="Pati A."/>
            <person name="Ivanova N."/>
            <person name="Mavromatis K."/>
            <person name="Chen A."/>
            <person name="Palaniappan K."/>
            <person name="Hauser L."/>
            <person name="Chang Y.J."/>
            <person name="Jeffries C.C."/>
            <person name="Brettin T."/>
            <person name="Detter J.C."/>
            <person name="Han C."/>
            <person name="Chain P."/>
            <person name="Tindall B.J."/>
            <person name="Bristow J."/>
            <person name="Eisen J.A."/>
            <person name="Markowitz V."/>
            <person name="Hugenholtz P."/>
            <person name="Kyrpides N.C."/>
            <person name="Klenk H.P."/>
        </authorList>
    </citation>
    <scope>NUCLEOTIDE SEQUENCE [LARGE SCALE GENOMIC DNA]</scope>
    <source>
        <strain evidence="2">ATCC 29888 / DSM 43827 / JCM 3225 / NBRC 14064 / NCIMB 13271 / NRRL B-12336 / IMRU 3971 / 101</strain>
    </source>
</reference>
<evidence type="ECO:0000313" key="1">
    <source>
        <dbReference type="EMBL" id="ACU36428.1"/>
    </source>
</evidence>
<dbReference type="Gene3D" id="3.40.630.30">
    <property type="match status" value="1"/>
</dbReference>
<dbReference type="AlphaFoldDB" id="C6WL75"/>
<protein>
    <recommendedName>
        <fullName evidence="3">GCN5-related N-acetyltransferase</fullName>
    </recommendedName>
</protein>
<dbReference type="HOGENOM" id="CLU_1253726_0_0_11"/>
<gene>
    <name evidence="1" type="ordered locus">Amir_2490</name>
</gene>
<dbReference type="RefSeq" id="WP_015801317.1">
    <property type="nucleotide sequence ID" value="NC_013093.1"/>
</dbReference>
<dbReference type="InterPro" id="IPR016181">
    <property type="entry name" value="Acyl_CoA_acyltransferase"/>
</dbReference>
<dbReference type="Proteomes" id="UP000002213">
    <property type="component" value="Chromosome"/>
</dbReference>
<evidence type="ECO:0000313" key="2">
    <source>
        <dbReference type="Proteomes" id="UP000002213"/>
    </source>
</evidence>
<keyword evidence="2" id="KW-1185">Reference proteome</keyword>
<organism evidence="1 2">
    <name type="scientific">Actinosynnema mirum (strain ATCC 29888 / DSM 43827 / JCM 3225 / NBRC 14064 / NCIMB 13271 / NRRL B-12336 / IMRU 3971 / 101)</name>
    <dbReference type="NCBI Taxonomy" id="446462"/>
    <lineage>
        <taxon>Bacteria</taxon>
        <taxon>Bacillati</taxon>
        <taxon>Actinomycetota</taxon>
        <taxon>Actinomycetes</taxon>
        <taxon>Pseudonocardiales</taxon>
        <taxon>Pseudonocardiaceae</taxon>
        <taxon>Actinosynnema</taxon>
    </lineage>
</organism>
<dbReference type="eggNOG" id="COG0454">
    <property type="taxonomic scope" value="Bacteria"/>
</dbReference>
<evidence type="ECO:0008006" key="3">
    <source>
        <dbReference type="Google" id="ProtNLM"/>
    </source>
</evidence>